<protein>
    <recommendedName>
        <fullName evidence="2">Rab-GAP TBC domain-containing protein</fullName>
    </recommendedName>
</protein>
<evidence type="ECO:0000256" key="1">
    <source>
        <dbReference type="SAM" id="Phobius"/>
    </source>
</evidence>
<organism evidence="3">
    <name type="scientific">Menopon gallinae</name>
    <name type="common">poultry shaft louse</name>
    <dbReference type="NCBI Taxonomy" id="328185"/>
    <lineage>
        <taxon>Eukaryota</taxon>
        <taxon>Metazoa</taxon>
        <taxon>Ecdysozoa</taxon>
        <taxon>Arthropoda</taxon>
        <taxon>Hexapoda</taxon>
        <taxon>Insecta</taxon>
        <taxon>Pterygota</taxon>
        <taxon>Neoptera</taxon>
        <taxon>Paraneoptera</taxon>
        <taxon>Psocodea</taxon>
        <taxon>Troctomorpha</taxon>
        <taxon>Phthiraptera</taxon>
        <taxon>Amblycera</taxon>
        <taxon>Menoponidae</taxon>
        <taxon>Menopon</taxon>
    </lineage>
</organism>
<dbReference type="PANTHER" id="PTHR47219">
    <property type="entry name" value="RAB GTPASE-ACTIVATING PROTEIN 1-LIKE"/>
    <property type="match status" value="1"/>
</dbReference>
<dbReference type="InterPro" id="IPR000195">
    <property type="entry name" value="Rab-GAP-TBC_dom"/>
</dbReference>
<proteinExistence type="predicted"/>
<name>A0AAW2H8P1_9NEOP</name>
<dbReference type="GO" id="GO:0005096">
    <property type="term" value="F:GTPase activator activity"/>
    <property type="evidence" value="ECO:0007669"/>
    <property type="project" value="TreeGrafter"/>
</dbReference>
<evidence type="ECO:0000259" key="2">
    <source>
        <dbReference type="PROSITE" id="PS50086"/>
    </source>
</evidence>
<sequence length="439" mass="51239">MQRLKYSTRAMDIDEHGFKSDSEMRKQTPPKPGVQAELSKILDKYAEKDIRRCAKLESLVLKGIPAFLRRRTYSALVYERYDVDYEALKHAECRYEYQIDVDIQRTFRNHVMYKDQYGPGQCRLFHVLVAFANYMPAIGYCQGMSNIAGLILMYFPEEEGFFVLANIIKKNNLEALFDRNLSKMKCVMECQDTVFRECIPAIYEYLAGQCIDLSICTYSWYLTLFTRFNMYLAVRIWDVFMFHGFSSLIYVAASLLCYFKKRIFGIRGECLIKFLGSIERADVDPDKLMKILKRYIVWADMEAIKRKLGAGSSISGFKTINSKERWLIALYIILTLTLINLESLFILKFPALTENVRKSSKVFWQRIDNNQRAMLEENFGCCGFDAENREKRCDGMKQCANMFYKVARGFRNIGERVLILLIFSESLSVGLLCLLRLRK</sequence>
<feature type="transmembrane region" description="Helical" evidence="1">
    <location>
        <begin position="326"/>
        <end position="347"/>
    </location>
</feature>
<dbReference type="GO" id="GO:0031267">
    <property type="term" value="F:small GTPase binding"/>
    <property type="evidence" value="ECO:0007669"/>
    <property type="project" value="TreeGrafter"/>
</dbReference>
<feature type="transmembrane region" description="Helical" evidence="1">
    <location>
        <begin position="417"/>
        <end position="437"/>
    </location>
</feature>
<dbReference type="InterPro" id="IPR035969">
    <property type="entry name" value="Rab-GAP_TBC_sf"/>
</dbReference>
<gene>
    <name evidence="3" type="ORF">PYX00_011784</name>
</gene>
<dbReference type="Gene3D" id="1.10.472.80">
    <property type="entry name" value="Ypt/Rab-GAP domain of gyp1p, domain 3"/>
    <property type="match status" value="1"/>
</dbReference>
<accession>A0AAW2H8P1</accession>
<dbReference type="EMBL" id="JARGDH010000006">
    <property type="protein sequence ID" value="KAL0266067.1"/>
    <property type="molecule type" value="Genomic_DNA"/>
</dbReference>
<feature type="transmembrane region" description="Helical" evidence="1">
    <location>
        <begin position="240"/>
        <end position="259"/>
    </location>
</feature>
<dbReference type="PROSITE" id="PS50086">
    <property type="entry name" value="TBC_RABGAP"/>
    <property type="match status" value="1"/>
</dbReference>
<feature type="domain" description="Rab-GAP TBC" evidence="2">
    <location>
        <begin position="63"/>
        <end position="244"/>
    </location>
</feature>
<dbReference type="SMART" id="SM00164">
    <property type="entry name" value="TBC"/>
    <property type="match status" value="1"/>
</dbReference>
<dbReference type="SUPFAM" id="SSF47923">
    <property type="entry name" value="Ypt/Rab-GAP domain of gyp1p"/>
    <property type="match status" value="2"/>
</dbReference>
<comment type="caution">
    <text evidence="3">The sequence shown here is derived from an EMBL/GenBank/DDBJ whole genome shotgun (WGS) entry which is preliminary data.</text>
</comment>
<evidence type="ECO:0000313" key="3">
    <source>
        <dbReference type="EMBL" id="KAL0266067.1"/>
    </source>
</evidence>
<dbReference type="InterPro" id="IPR050302">
    <property type="entry name" value="Rab_GAP_TBC_domain"/>
</dbReference>
<keyword evidence="1" id="KW-0472">Membrane</keyword>
<dbReference type="FunFam" id="1.10.8.270:FF:000016">
    <property type="entry name" value="TBC1 domain family member 2A"/>
    <property type="match status" value="1"/>
</dbReference>
<reference evidence="3" key="1">
    <citation type="journal article" date="2024" name="Gigascience">
        <title>Chromosome-level genome of the poultry shaft louse Menopon gallinae provides insight into the host-switching and adaptive evolution of parasitic lice.</title>
        <authorList>
            <person name="Xu Y."/>
            <person name="Ma L."/>
            <person name="Liu S."/>
            <person name="Liang Y."/>
            <person name="Liu Q."/>
            <person name="He Z."/>
            <person name="Tian L."/>
            <person name="Duan Y."/>
            <person name="Cai W."/>
            <person name="Li H."/>
            <person name="Song F."/>
        </authorList>
    </citation>
    <scope>NUCLEOTIDE SEQUENCE</scope>
    <source>
        <strain evidence="3">Cailab_2023a</strain>
    </source>
</reference>
<dbReference type="Pfam" id="PF00566">
    <property type="entry name" value="RabGAP-TBC"/>
    <property type="match status" value="1"/>
</dbReference>
<keyword evidence="1" id="KW-0812">Transmembrane</keyword>
<dbReference type="Gene3D" id="1.10.8.270">
    <property type="entry name" value="putative rabgap domain of human tbc1 domain family member 14 like domains"/>
    <property type="match status" value="1"/>
</dbReference>
<dbReference type="PANTHER" id="PTHR47219:SF9">
    <property type="entry name" value="GTPASE ACTIVATING PROTEIN AND CENTROSOME-ASSOCIATED, ISOFORM B"/>
    <property type="match status" value="1"/>
</dbReference>
<dbReference type="AlphaFoldDB" id="A0AAW2H8P1"/>
<keyword evidence="1" id="KW-1133">Transmembrane helix</keyword>